<organism evidence="2 3">
    <name type="scientific">Dyella marensis</name>
    <dbReference type="NCBI Taxonomy" id="500610"/>
    <lineage>
        <taxon>Bacteria</taxon>
        <taxon>Pseudomonadati</taxon>
        <taxon>Pseudomonadota</taxon>
        <taxon>Gammaproteobacteria</taxon>
        <taxon>Lysobacterales</taxon>
        <taxon>Rhodanobacteraceae</taxon>
        <taxon>Dyella</taxon>
    </lineage>
</organism>
<dbReference type="EMBL" id="FONH01000006">
    <property type="protein sequence ID" value="SFF02041.1"/>
    <property type="molecule type" value="Genomic_DNA"/>
</dbReference>
<protein>
    <submittedName>
        <fullName evidence="2">Acetyltransferase (GNAT) family protein</fullName>
    </submittedName>
</protein>
<name>A0A1I2FBY5_9GAMM</name>
<keyword evidence="3" id="KW-1185">Reference proteome</keyword>
<dbReference type="Proteomes" id="UP000199477">
    <property type="component" value="Unassembled WGS sequence"/>
</dbReference>
<dbReference type="PROSITE" id="PS51186">
    <property type="entry name" value="GNAT"/>
    <property type="match status" value="1"/>
</dbReference>
<sequence length="256" mass="27533">MTMHDRTALSRVSAYLRARIALQKDHRCLDAFHITLDAASNEPGWNYATPVDDATPAAADIAALVDLFERRQRTPRLEYLHELAPEVLPRLLEAGFFREEPLALMTCTRDSLAADGDLDGVEWLLAEREHELHAAAEVQNAAYGVPATCEADVERLAGVVEQGGVVALARCRDGGGALGAGLYSPPLEGVTEIAAIGVREDARGRGIGGAVTALLADHAFVQGVCFPFLMTASGNENRVYARAGFHRFGELIGVTR</sequence>
<accession>A0A1I2FBY5</accession>
<dbReference type="STRING" id="500610.SAMN02799615_02209"/>
<keyword evidence="2" id="KW-0808">Transferase</keyword>
<dbReference type="InterPro" id="IPR000182">
    <property type="entry name" value="GNAT_dom"/>
</dbReference>
<reference evidence="3" key="1">
    <citation type="submission" date="2016-10" db="EMBL/GenBank/DDBJ databases">
        <authorList>
            <person name="Varghese N."/>
            <person name="Submissions S."/>
        </authorList>
    </citation>
    <scope>NUCLEOTIDE SEQUENCE [LARGE SCALE GENOMIC DNA]</scope>
    <source>
        <strain evidence="3">UNC178MFTsu3.1</strain>
    </source>
</reference>
<feature type="domain" description="N-acetyltransferase" evidence="1">
    <location>
        <begin position="116"/>
        <end position="256"/>
    </location>
</feature>
<dbReference type="Gene3D" id="3.40.630.30">
    <property type="match status" value="1"/>
</dbReference>
<dbReference type="GO" id="GO:0016747">
    <property type="term" value="F:acyltransferase activity, transferring groups other than amino-acyl groups"/>
    <property type="evidence" value="ECO:0007669"/>
    <property type="project" value="InterPro"/>
</dbReference>
<dbReference type="InterPro" id="IPR016181">
    <property type="entry name" value="Acyl_CoA_acyltransferase"/>
</dbReference>
<evidence type="ECO:0000313" key="3">
    <source>
        <dbReference type="Proteomes" id="UP000199477"/>
    </source>
</evidence>
<dbReference type="RefSeq" id="WP_026633657.1">
    <property type="nucleotide sequence ID" value="NZ_FONH01000006.1"/>
</dbReference>
<dbReference type="AlphaFoldDB" id="A0A1I2FBY5"/>
<evidence type="ECO:0000259" key="1">
    <source>
        <dbReference type="PROSITE" id="PS51186"/>
    </source>
</evidence>
<gene>
    <name evidence="2" type="ORF">SAMN02799615_02209</name>
</gene>
<dbReference type="SUPFAM" id="SSF55729">
    <property type="entry name" value="Acyl-CoA N-acyltransferases (Nat)"/>
    <property type="match status" value="1"/>
</dbReference>
<dbReference type="Pfam" id="PF00583">
    <property type="entry name" value="Acetyltransf_1"/>
    <property type="match status" value="1"/>
</dbReference>
<proteinExistence type="predicted"/>
<evidence type="ECO:0000313" key="2">
    <source>
        <dbReference type="EMBL" id="SFF02041.1"/>
    </source>
</evidence>